<feature type="region of interest" description="Disordered" evidence="4">
    <location>
        <begin position="767"/>
        <end position="809"/>
    </location>
</feature>
<dbReference type="InterPro" id="IPR016491">
    <property type="entry name" value="Septin"/>
</dbReference>
<evidence type="ECO:0000256" key="3">
    <source>
        <dbReference type="RuleBase" id="RU004560"/>
    </source>
</evidence>
<feature type="compositionally biased region" description="Polar residues" evidence="4">
    <location>
        <begin position="221"/>
        <end position="239"/>
    </location>
</feature>
<evidence type="ECO:0000256" key="1">
    <source>
        <dbReference type="ARBA" id="ARBA00022741"/>
    </source>
</evidence>
<feature type="region of interest" description="Disordered" evidence="4">
    <location>
        <begin position="838"/>
        <end position="891"/>
    </location>
</feature>
<dbReference type="Gene3D" id="3.40.50.300">
    <property type="entry name" value="P-loop containing nucleotide triphosphate hydrolases"/>
    <property type="match status" value="1"/>
</dbReference>
<dbReference type="InterPro" id="IPR030379">
    <property type="entry name" value="G_SEPTIN_dom"/>
</dbReference>
<comment type="caution">
    <text evidence="6">The sequence shown here is derived from an EMBL/GenBank/DDBJ whole genome shotgun (WGS) entry which is preliminary data.</text>
</comment>
<feature type="compositionally biased region" description="Basic and acidic residues" evidence="4">
    <location>
        <begin position="877"/>
        <end position="891"/>
    </location>
</feature>
<evidence type="ECO:0000256" key="4">
    <source>
        <dbReference type="SAM" id="MobiDB-lite"/>
    </source>
</evidence>
<dbReference type="SUPFAM" id="SSF52540">
    <property type="entry name" value="P-loop containing nucleoside triphosphate hydrolases"/>
    <property type="match status" value="1"/>
</dbReference>
<dbReference type="PROSITE" id="PS51719">
    <property type="entry name" value="G_SEPTIN"/>
    <property type="match status" value="1"/>
</dbReference>
<feature type="compositionally biased region" description="Low complexity" evidence="4">
    <location>
        <begin position="284"/>
        <end position="308"/>
    </location>
</feature>
<feature type="compositionally biased region" description="Pro residues" evidence="4">
    <location>
        <begin position="315"/>
        <end position="331"/>
    </location>
</feature>
<feature type="region of interest" description="Disordered" evidence="4">
    <location>
        <begin position="280"/>
        <end position="331"/>
    </location>
</feature>
<feature type="compositionally biased region" description="Basic and acidic residues" evidence="4">
    <location>
        <begin position="778"/>
        <end position="787"/>
    </location>
</feature>
<feature type="compositionally biased region" description="Pro residues" evidence="4">
    <location>
        <begin position="66"/>
        <end position="81"/>
    </location>
</feature>
<feature type="compositionally biased region" description="Low complexity" evidence="4">
    <location>
        <begin position="421"/>
        <end position="458"/>
    </location>
</feature>
<evidence type="ECO:0000313" key="6">
    <source>
        <dbReference type="EMBL" id="KAK7938459.1"/>
    </source>
</evidence>
<dbReference type="GO" id="GO:0005525">
    <property type="term" value="F:GTP binding"/>
    <property type="evidence" value="ECO:0007669"/>
    <property type="project" value="UniProtKB-KW"/>
</dbReference>
<dbReference type="CDD" id="cd01850">
    <property type="entry name" value="CDC_Septin"/>
    <property type="match status" value="1"/>
</dbReference>
<feature type="compositionally biased region" description="Polar residues" evidence="4">
    <location>
        <begin position="378"/>
        <end position="389"/>
    </location>
</feature>
<evidence type="ECO:0000259" key="5">
    <source>
        <dbReference type="PROSITE" id="PS51719"/>
    </source>
</evidence>
<feature type="region of interest" description="Disordered" evidence="4">
    <location>
        <begin position="378"/>
        <end position="488"/>
    </location>
</feature>
<keyword evidence="2 3" id="KW-0342">GTP-binding</keyword>
<feature type="region of interest" description="Disordered" evidence="4">
    <location>
        <begin position="213"/>
        <end position="245"/>
    </location>
</feature>
<feature type="region of interest" description="Disordered" evidence="4">
    <location>
        <begin position="46"/>
        <end position="86"/>
    </location>
</feature>
<evidence type="ECO:0000313" key="7">
    <source>
        <dbReference type="Proteomes" id="UP001460270"/>
    </source>
</evidence>
<feature type="compositionally biased region" description="Basic and acidic residues" evidence="4">
    <location>
        <begin position="402"/>
        <end position="418"/>
    </location>
</feature>
<dbReference type="AlphaFoldDB" id="A0AAW0Q2U4"/>
<organism evidence="6 7">
    <name type="scientific">Mugilogobius chulae</name>
    <name type="common">yellowstripe goby</name>
    <dbReference type="NCBI Taxonomy" id="88201"/>
    <lineage>
        <taxon>Eukaryota</taxon>
        <taxon>Metazoa</taxon>
        <taxon>Chordata</taxon>
        <taxon>Craniata</taxon>
        <taxon>Vertebrata</taxon>
        <taxon>Euteleostomi</taxon>
        <taxon>Actinopterygii</taxon>
        <taxon>Neopterygii</taxon>
        <taxon>Teleostei</taxon>
        <taxon>Neoteleostei</taxon>
        <taxon>Acanthomorphata</taxon>
        <taxon>Gobiaria</taxon>
        <taxon>Gobiiformes</taxon>
        <taxon>Gobioidei</taxon>
        <taxon>Gobiidae</taxon>
        <taxon>Gobionellinae</taxon>
        <taxon>Mugilogobius</taxon>
    </lineage>
</organism>
<protein>
    <recommendedName>
        <fullName evidence="5">Septin-type G domain-containing protein</fullName>
    </recommendedName>
</protein>
<dbReference type="EMBL" id="JBBPFD010000002">
    <property type="protein sequence ID" value="KAK7938459.1"/>
    <property type="molecule type" value="Genomic_DNA"/>
</dbReference>
<dbReference type="Proteomes" id="UP001460270">
    <property type="component" value="Unassembled WGS sequence"/>
</dbReference>
<evidence type="ECO:0000256" key="2">
    <source>
        <dbReference type="ARBA" id="ARBA00023134"/>
    </source>
</evidence>
<keyword evidence="1 3" id="KW-0547">Nucleotide-binding</keyword>
<proteinExistence type="inferred from homology"/>
<accession>A0AAW0Q2U4</accession>
<keyword evidence="7" id="KW-1185">Reference proteome</keyword>
<sequence>MYRIFHYNNPCRTLSASLDLTKVLKTNVLLYTHLFVGALKRSFDIDDDEDIPPSPPPPLYNHRYLRPPPQQQPPLSPPDPHIPLSRPRAVMSSLSFNHKPLQSNGSCVNRAASFHTSNGYSGMFGAGSDNDSLHSSTSSLEFSGGGVSKLPSYPCTPEEPLDANFNHRKFTSESKNIPDFYSSNGGTAMGSCSSFKFANANWNGRFRHNSSSFGEEHHGFSNHSQKPVTPVSTRKTPQLNKFPLDLDNIVNPSTIPQETYLRSPVSPLATVPPLSLSFSPKVTNPSGSPGSSASLNSLDSSDTPPLSLHQSYAPVSPPGPQRVPRVSPCPVPLSPAQTPRLQLLSGPQGCCVLRGGHRRDQDSVGSILQRIASFSQSALNSNSNGTSASLGRVIVPPGASGRHKDSAGSLEQDSHMEDTEAPPATTDPTPRTSTTTSTTIVEPTPETTTLDPTVTSTDGSSSEPAREHPGREHPGQDQSTEQHREHSRDLITSALDPPQDAPVNGLHADPLPAHRPAPDPDVGYISGAQLFGYVGIEAVLDQMRRKTVKAGFEFNVMVVGQSGEDPQDGPDTSVSHVIEEKGVKMKLTVVDTPGFGDHINNNNCWEPIVAYVKQQYEKYLREELNVTRKRHIPDTRVHCCVYFLPPTGHRLRAIDVEFMKHLGTIVSIVPVIAKADTLTLEERLDFKHRIRQDLAANGIQVYPQKEYDEDPEEHVLNSSIRECIPFAVVGTDREHQVNGNKVLGRKTKWGIIEVENAAHCEFSLPARSAHQVTPPGPEGRHPQHLVRDLPGPEAQPGQRGLQRAGSAPCRLPSWCSSLCSGLCEGEREACEGRASCDHAHTHAAADQSERRDRERRVRGRASFTPPTHHLLQTTNQKRRDKEEACKGENQL</sequence>
<comment type="similarity">
    <text evidence="3">Belongs to the TRAFAC class TrmE-Era-EngA-EngB-Septin-like GTPase superfamily. Septin GTPase family.</text>
</comment>
<dbReference type="PANTHER" id="PTHR18884">
    <property type="entry name" value="SEPTIN"/>
    <property type="match status" value="1"/>
</dbReference>
<gene>
    <name evidence="6" type="ORF">WMY93_001785</name>
</gene>
<name>A0AAW0Q2U4_9GOBI</name>
<feature type="domain" description="Septin-type G" evidence="5">
    <location>
        <begin position="483"/>
        <end position="796"/>
    </location>
</feature>
<dbReference type="InterPro" id="IPR027417">
    <property type="entry name" value="P-loop_NTPase"/>
</dbReference>
<feature type="compositionally biased region" description="Basic and acidic residues" evidence="4">
    <location>
        <begin position="464"/>
        <end position="488"/>
    </location>
</feature>
<dbReference type="Pfam" id="PF00735">
    <property type="entry name" value="Septin"/>
    <property type="match status" value="1"/>
</dbReference>
<reference evidence="7" key="1">
    <citation type="submission" date="2024-04" db="EMBL/GenBank/DDBJ databases">
        <title>Salinicola lusitanus LLJ914,a marine bacterium isolated from the Okinawa Trough.</title>
        <authorList>
            <person name="Li J."/>
        </authorList>
    </citation>
    <scope>NUCLEOTIDE SEQUENCE [LARGE SCALE GENOMIC DNA]</scope>
</reference>